<comment type="caution">
    <text evidence="1">Lacks conserved residue(s) required for the propagation of feature annotation.</text>
</comment>
<dbReference type="SMART" id="SM00282">
    <property type="entry name" value="LamG"/>
    <property type="match status" value="4"/>
</dbReference>
<evidence type="ECO:0000313" key="3">
    <source>
        <dbReference type="EMBL" id="KAJ8279252.1"/>
    </source>
</evidence>
<evidence type="ECO:0000256" key="1">
    <source>
        <dbReference type="PROSITE-ProRule" id="PRU00122"/>
    </source>
</evidence>
<feature type="domain" description="Laminin G" evidence="2">
    <location>
        <begin position="135"/>
        <end position="293"/>
    </location>
</feature>
<feature type="domain" description="Laminin G" evidence="2">
    <location>
        <begin position="336"/>
        <end position="527"/>
    </location>
</feature>
<dbReference type="CDD" id="cd00110">
    <property type="entry name" value="LamG"/>
    <property type="match status" value="3"/>
</dbReference>
<dbReference type="SUPFAM" id="SSF49899">
    <property type="entry name" value="Concanavalin A-like lectins/glucanases"/>
    <property type="match status" value="4"/>
</dbReference>
<dbReference type="AlphaFoldDB" id="A0A9Q1DRW5"/>
<dbReference type="PANTHER" id="PTHR15036">
    <property type="entry name" value="PIKACHURIN-LIKE PROTEIN"/>
    <property type="match status" value="1"/>
</dbReference>
<protein>
    <recommendedName>
        <fullName evidence="2">Laminin G domain-containing protein</fullName>
    </recommendedName>
</protein>
<dbReference type="InterPro" id="IPR001791">
    <property type="entry name" value="Laminin_G"/>
</dbReference>
<feature type="domain" description="Laminin G" evidence="2">
    <location>
        <begin position="512"/>
        <end position="684"/>
    </location>
</feature>
<evidence type="ECO:0000313" key="4">
    <source>
        <dbReference type="Proteomes" id="UP001152803"/>
    </source>
</evidence>
<dbReference type="InterPro" id="IPR013320">
    <property type="entry name" value="ConA-like_dom_sf"/>
</dbReference>
<dbReference type="Proteomes" id="UP001152803">
    <property type="component" value="Unassembled WGS sequence"/>
</dbReference>
<dbReference type="EMBL" id="JAFJMO010000004">
    <property type="protein sequence ID" value="KAJ8279252.1"/>
    <property type="molecule type" value="Genomic_DNA"/>
</dbReference>
<dbReference type="OrthoDB" id="5836593at2759"/>
<dbReference type="Gene3D" id="2.60.120.200">
    <property type="match status" value="4"/>
</dbReference>
<dbReference type="InterPro" id="IPR050372">
    <property type="entry name" value="Neurexin-related_CASP"/>
</dbReference>
<feature type="domain" description="Laminin G" evidence="2">
    <location>
        <begin position="1"/>
        <end position="128"/>
    </location>
</feature>
<name>A0A9Q1DRW5_CONCO</name>
<dbReference type="PROSITE" id="PS50025">
    <property type="entry name" value="LAM_G_DOMAIN"/>
    <property type="match status" value="4"/>
</dbReference>
<proteinExistence type="predicted"/>
<sequence>MLFYIGNEESYYTVIVEKGYIVLRWREGNNVLEQKSAKKEFPLTQGKELQVVLLGQAKKILVRLTGQDVITAKYTPEEYKSYYLGGLASSLRERYNITAPPFKGCMSNIKLDSIVVTFEDEIGVGRGCSSDFLAIRESTFALGGSLSAPPRGFKLNADMTISLGFRTLQNGGVLLKNNQGDIGMELSLVDGFVVFNLDKRALKSNRMYKDGKWHYLTVKKRGSRLEMRVDEEDLGQVQPLSSLVTANGPDVLLGKGTFQGCLTNLYMRRPGALYKPEDLSAFSSSGDVSVGVCAAEHPPQLIVASLYQDPGHSAWETELWQGDSTSRCSLPPAVNRAYHLGGPTSHLRYNIAPQVLNYRPHFSLAFRTRSAEGLLLFVGSKRGHWHMALYITKGRIKLSVGGNLPITHMEMCNDGKWHTVMFSLEMNTFHLVVDQHRAMDGVLTHSNGSSLELQPPVFLGSVPQYTYTESQRLLPRESVVGCIRNFKMNNQWIEEPSANHGAPPCFNGNTEKGAYFSGKGGYVALDCPNSNFMGVGFHLEFEVRPRNMTGILLHIRDQHHPHLVLFMKNGEVVLKARSTAGESSVSVTQQGLCDGLFHRVTVSRKNTVQLTVDEKSEHMRGSSFSGISSGCHLYAGGVPDTFLHHKPPVKASFVGCIRNLRINGKPISFGKAPQVFGPVNTQECPAS</sequence>
<organism evidence="3 4">
    <name type="scientific">Conger conger</name>
    <name type="common">Conger eel</name>
    <name type="synonym">Muraena conger</name>
    <dbReference type="NCBI Taxonomy" id="82655"/>
    <lineage>
        <taxon>Eukaryota</taxon>
        <taxon>Metazoa</taxon>
        <taxon>Chordata</taxon>
        <taxon>Craniata</taxon>
        <taxon>Vertebrata</taxon>
        <taxon>Euteleostomi</taxon>
        <taxon>Actinopterygii</taxon>
        <taxon>Neopterygii</taxon>
        <taxon>Teleostei</taxon>
        <taxon>Anguilliformes</taxon>
        <taxon>Congridae</taxon>
        <taxon>Conger</taxon>
    </lineage>
</organism>
<evidence type="ECO:0000259" key="2">
    <source>
        <dbReference type="PROSITE" id="PS50025"/>
    </source>
</evidence>
<dbReference type="Pfam" id="PF02210">
    <property type="entry name" value="Laminin_G_2"/>
    <property type="match status" value="4"/>
</dbReference>
<dbReference type="PANTHER" id="PTHR15036:SF67">
    <property type="entry name" value="LAMININ SUBUNIT ALPHA-LIKE PROTEIN"/>
    <property type="match status" value="1"/>
</dbReference>
<gene>
    <name evidence="3" type="ORF">COCON_G00063180</name>
</gene>
<reference evidence="3" key="1">
    <citation type="journal article" date="2023" name="Science">
        <title>Genome structures resolve the early diversification of teleost fishes.</title>
        <authorList>
            <person name="Parey E."/>
            <person name="Louis A."/>
            <person name="Montfort J."/>
            <person name="Bouchez O."/>
            <person name="Roques C."/>
            <person name="Iampietro C."/>
            <person name="Lluch J."/>
            <person name="Castinel A."/>
            <person name="Donnadieu C."/>
            <person name="Desvignes T."/>
            <person name="Floi Bucao C."/>
            <person name="Jouanno E."/>
            <person name="Wen M."/>
            <person name="Mejri S."/>
            <person name="Dirks R."/>
            <person name="Jansen H."/>
            <person name="Henkel C."/>
            <person name="Chen W.J."/>
            <person name="Zahm M."/>
            <person name="Cabau C."/>
            <person name="Klopp C."/>
            <person name="Thompson A.W."/>
            <person name="Robinson-Rechavi M."/>
            <person name="Braasch I."/>
            <person name="Lecointre G."/>
            <person name="Bobe J."/>
            <person name="Postlethwait J.H."/>
            <person name="Berthelot C."/>
            <person name="Roest Crollius H."/>
            <person name="Guiguen Y."/>
        </authorList>
    </citation>
    <scope>NUCLEOTIDE SEQUENCE</scope>
    <source>
        <strain evidence="3">Concon-B</strain>
    </source>
</reference>
<keyword evidence="4" id="KW-1185">Reference proteome</keyword>
<accession>A0A9Q1DRW5</accession>
<comment type="caution">
    <text evidence="3">The sequence shown here is derived from an EMBL/GenBank/DDBJ whole genome shotgun (WGS) entry which is preliminary data.</text>
</comment>